<dbReference type="KEGG" id="gps:C427_4035"/>
<name>K7A4C6_9ALTE</name>
<proteinExistence type="predicted"/>
<dbReference type="HOGENOM" id="CLU_144607_1_0_6"/>
<dbReference type="OrthoDB" id="6335299at2"/>
<organism evidence="1 2">
    <name type="scientific">Paraglaciecola psychrophila 170</name>
    <dbReference type="NCBI Taxonomy" id="1129794"/>
    <lineage>
        <taxon>Bacteria</taxon>
        <taxon>Pseudomonadati</taxon>
        <taxon>Pseudomonadota</taxon>
        <taxon>Gammaproteobacteria</taxon>
        <taxon>Alteromonadales</taxon>
        <taxon>Alteromonadaceae</taxon>
        <taxon>Paraglaciecola</taxon>
    </lineage>
</organism>
<dbReference type="Proteomes" id="UP000011864">
    <property type="component" value="Chromosome"/>
</dbReference>
<evidence type="ECO:0000313" key="1">
    <source>
        <dbReference type="EMBL" id="AGH46140.1"/>
    </source>
</evidence>
<protein>
    <recommendedName>
        <fullName evidence="3">STAS/SEC14 domain-containing protein</fullName>
    </recommendedName>
</protein>
<accession>K7A4C6</accession>
<dbReference type="AlphaFoldDB" id="K7A4C6"/>
<evidence type="ECO:0008006" key="3">
    <source>
        <dbReference type="Google" id="ProtNLM"/>
    </source>
</evidence>
<dbReference type="RefSeq" id="WP_007634397.1">
    <property type="nucleotide sequence ID" value="NC_020514.1"/>
</dbReference>
<reference evidence="1 2" key="1">
    <citation type="journal article" date="2013" name="Genome Announc.">
        <title>Complete Genome Sequence of Glaciecola psychrophila Strain 170T.</title>
        <authorList>
            <person name="Yin J."/>
            <person name="Chen J."/>
            <person name="Liu G."/>
            <person name="Yu Y."/>
            <person name="Song L."/>
            <person name="Wang X."/>
            <person name="Qu X."/>
        </authorList>
    </citation>
    <scope>NUCLEOTIDE SEQUENCE [LARGE SCALE GENOMIC DNA]</scope>
    <source>
        <strain evidence="1 2">170</strain>
    </source>
</reference>
<sequence length="137" mass="15316">MGHFTVHGSLDLHVQDRILLIEGCGPWNIEAVKDAYGCFEPFINTLYGSPWAVLIILHGDPIYVPDAASYIVETIKNERRNVSVASAILVGESNSPEFAKRHLGEIHTNAGDTFCFFSDKKEATWWLEQKLSAAQIR</sequence>
<dbReference type="PATRIC" id="fig|1129794.4.peg.4020"/>
<evidence type="ECO:0000313" key="2">
    <source>
        <dbReference type="Proteomes" id="UP000011864"/>
    </source>
</evidence>
<dbReference type="eggNOG" id="ENOG50338TF">
    <property type="taxonomic scope" value="Bacteria"/>
</dbReference>
<keyword evidence="2" id="KW-1185">Reference proteome</keyword>
<gene>
    <name evidence="1" type="ORF">C427_4035</name>
</gene>
<dbReference type="EMBL" id="CP003837">
    <property type="protein sequence ID" value="AGH46140.1"/>
    <property type="molecule type" value="Genomic_DNA"/>
</dbReference>